<dbReference type="Proteomes" id="UP000078529">
    <property type="component" value="Unassembled WGS sequence"/>
</dbReference>
<evidence type="ECO:0000313" key="2">
    <source>
        <dbReference type="Proteomes" id="UP000078529"/>
    </source>
</evidence>
<evidence type="ECO:0000313" key="1">
    <source>
        <dbReference type="EMBL" id="KTR07489.1"/>
    </source>
</evidence>
<gene>
    <name evidence="1" type="ORF">NS365_04175</name>
</gene>
<dbReference type="EMBL" id="LDQA01000010">
    <property type="protein sequence ID" value="KTR07489.1"/>
    <property type="molecule type" value="Genomic_DNA"/>
</dbReference>
<reference evidence="1 2" key="1">
    <citation type="journal article" date="2016" name="Front. Microbiol.">
        <title>Genomic Resource of Rice Seed Associated Bacteria.</title>
        <authorList>
            <person name="Midha S."/>
            <person name="Bansal K."/>
            <person name="Sharma S."/>
            <person name="Kumar N."/>
            <person name="Patil P.P."/>
            <person name="Chaudhry V."/>
            <person name="Patil P.B."/>
        </authorList>
    </citation>
    <scope>NUCLEOTIDE SEQUENCE [LARGE SCALE GENOMIC DNA]</scope>
    <source>
        <strain evidence="1 2">NS365</strain>
    </source>
</reference>
<dbReference type="PATRIC" id="fig|401562.4.peg.350"/>
<accession>A0A175RX78</accession>
<dbReference type="AlphaFoldDB" id="A0A175RX78"/>
<protein>
    <submittedName>
        <fullName evidence="1">Uncharacterized protein</fullName>
    </submittedName>
</protein>
<comment type="caution">
    <text evidence="1">The sequence shown here is derived from an EMBL/GenBank/DDBJ whole genome shotgun (WGS) entry which is preliminary data.</text>
</comment>
<sequence length="208" mass="21227">MAVAVIEPPRPLVTAADIPGVHGASDPFVTAMIAAAQAAIDGPTGPWGLALGIQVLEWETDGFGCGAGEVIRLPYGPVLEPIAVSYRNAAGAWVAISVSGLEVSRSGIVAPIGGWPATATGEGVVRIRWRAGFAKRDGGAFVPDPPASAVAAVILAAQHLKSLAGQNLFLRSEKVDGVGDQTWTVSEAAGKAIEAATANLMKPLRVFS</sequence>
<name>A0A175RX78_9HYPH</name>
<dbReference type="RefSeq" id="WP_058599019.1">
    <property type="nucleotide sequence ID" value="NZ_LDQA01000010.1"/>
</dbReference>
<organism evidence="1 2">
    <name type="scientific">Aureimonas ureilytica</name>
    <dbReference type="NCBI Taxonomy" id="401562"/>
    <lineage>
        <taxon>Bacteria</taxon>
        <taxon>Pseudomonadati</taxon>
        <taxon>Pseudomonadota</taxon>
        <taxon>Alphaproteobacteria</taxon>
        <taxon>Hyphomicrobiales</taxon>
        <taxon>Aurantimonadaceae</taxon>
        <taxon>Aureimonas</taxon>
    </lineage>
</organism>
<proteinExistence type="predicted"/>
<keyword evidence="2" id="KW-1185">Reference proteome</keyword>